<dbReference type="Gene3D" id="3.40.50.1820">
    <property type="entry name" value="alpha/beta hydrolase"/>
    <property type="match status" value="1"/>
</dbReference>
<evidence type="ECO:0000313" key="3">
    <source>
        <dbReference type="Proteomes" id="UP001432000"/>
    </source>
</evidence>
<dbReference type="Pfam" id="PF20408">
    <property type="entry name" value="Abhydrolase_11"/>
    <property type="match status" value="1"/>
</dbReference>
<dbReference type="InterPro" id="IPR046879">
    <property type="entry name" value="KANL3/Tex30_Abhydrolase"/>
</dbReference>
<dbReference type="PANTHER" id="PTHR13136">
    <property type="entry name" value="TESTIS DEVELOPMENT PROTEIN PRTD"/>
    <property type="match status" value="1"/>
</dbReference>
<keyword evidence="2" id="KW-0378">Hydrolase</keyword>
<keyword evidence="3" id="KW-1185">Reference proteome</keyword>
<dbReference type="GO" id="GO:0016787">
    <property type="term" value="F:hydrolase activity"/>
    <property type="evidence" value="ECO:0007669"/>
    <property type="project" value="UniProtKB-KW"/>
</dbReference>
<dbReference type="PANTHER" id="PTHR13136:SF11">
    <property type="entry name" value="TESTIS-EXPRESSED PROTEIN 30"/>
    <property type="match status" value="1"/>
</dbReference>
<reference evidence="2 3" key="1">
    <citation type="submission" date="2024-03" db="EMBL/GenBank/DDBJ databases">
        <title>Natural products discovery in diverse microorganisms through a two-stage MS feature dereplication strategy.</title>
        <authorList>
            <person name="Zhang R."/>
        </authorList>
    </citation>
    <scope>NUCLEOTIDE SEQUENCE [LARGE SCALE GENOMIC DNA]</scope>
    <source>
        <strain evidence="2 3">18930</strain>
    </source>
</reference>
<dbReference type="EMBL" id="CP147846">
    <property type="protein sequence ID" value="WXG70879.1"/>
    <property type="molecule type" value="Genomic_DNA"/>
</dbReference>
<proteinExistence type="predicted"/>
<sequence length="225" mass="23417">MPDCTQEAAYIDGGGVRGFLHLPDGDPVASLALTHGAGSNCTAKLLVDVATAWSAHGIAVLRFDLAFRQARESGPPHPSKAPGDRDSVRDAVTYLRDRVPAPVLVGGHSYGGRQASMAVAEDNDLAAGLLLLSYPLHPPGKPGKARTAHLPDIEIPTLSVAGTKDPFATPTELREAIGLIPAQTSFVEVTGAGHDLSAHKHRTAERSLDAAVALFGIDVDTATTL</sequence>
<evidence type="ECO:0000259" key="1">
    <source>
        <dbReference type="Pfam" id="PF20408"/>
    </source>
</evidence>
<dbReference type="Proteomes" id="UP001432000">
    <property type="component" value="Chromosome"/>
</dbReference>
<dbReference type="InterPro" id="IPR029058">
    <property type="entry name" value="AB_hydrolase_fold"/>
</dbReference>
<protein>
    <submittedName>
        <fullName evidence="2">Alpha/beta family hydrolase</fullName>
    </submittedName>
</protein>
<dbReference type="RefSeq" id="WP_338892568.1">
    <property type="nucleotide sequence ID" value="NZ_CP147846.1"/>
</dbReference>
<feature type="domain" description="KANL3/Tex30 alpha/beta hydrolase-like" evidence="1">
    <location>
        <begin position="29"/>
        <end position="206"/>
    </location>
</feature>
<dbReference type="SUPFAM" id="SSF53474">
    <property type="entry name" value="alpha/beta-Hydrolases"/>
    <property type="match status" value="1"/>
</dbReference>
<organism evidence="2 3">
    <name type="scientific">Rhodococcus sovatensis</name>
    <dbReference type="NCBI Taxonomy" id="1805840"/>
    <lineage>
        <taxon>Bacteria</taxon>
        <taxon>Bacillati</taxon>
        <taxon>Actinomycetota</taxon>
        <taxon>Actinomycetes</taxon>
        <taxon>Mycobacteriales</taxon>
        <taxon>Nocardiaceae</taxon>
        <taxon>Rhodococcus</taxon>
    </lineage>
</organism>
<dbReference type="InterPro" id="IPR026555">
    <property type="entry name" value="NSL3/Tex30"/>
</dbReference>
<gene>
    <name evidence="2" type="ORF">WDS16_10530</name>
</gene>
<name>A0ABZ2PP97_9NOCA</name>
<accession>A0ABZ2PP97</accession>
<evidence type="ECO:0000313" key="2">
    <source>
        <dbReference type="EMBL" id="WXG70879.1"/>
    </source>
</evidence>